<proteinExistence type="predicted"/>
<dbReference type="Proteomes" id="UP000286415">
    <property type="component" value="Unassembled WGS sequence"/>
</dbReference>
<dbReference type="EMBL" id="NIRI02000056">
    <property type="protein sequence ID" value="KAG5443477.1"/>
    <property type="molecule type" value="Genomic_DNA"/>
</dbReference>
<dbReference type="OrthoDB" id="10291532at2759"/>
<comment type="caution">
    <text evidence="2">The sequence shown here is derived from an EMBL/GenBank/DDBJ whole genome shotgun (WGS) entry which is preliminary data.</text>
</comment>
<evidence type="ECO:0000313" key="2">
    <source>
        <dbReference type="EMBL" id="KAG5443477.1"/>
    </source>
</evidence>
<keyword evidence="3" id="KW-1185">Reference proteome</keyword>
<organism evidence="2 3">
    <name type="scientific">Clonorchis sinensis</name>
    <name type="common">Chinese liver fluke</name>
    <dbReference type="NCBI Taxonomy" id="79923"/>
    <lineage>
        <taxon>Eukaryota</taxon>
        <taxon>Metazoa</taxon>
        <taxon>Spiralia</taxon>
        <taxon>Lophotrochozoa</taxon>
        <taxon>Platyhelminthes</taxon>
        <taxon>Trematoda</taxon>
        <taxon>Digenea</taxon>
        <taxon>Opisthorchiida</taxon>
        <taxon>Opisthorchiata</taxon>
        <taxon>Opisthorchiidae</taxon>
        <taxon>Clonorchis</taxon>
    </lineage>
</organism>
<gene>
    <name evidence="2" type="ORF">CSKR_101035</name>
</gene>
<feature type="signal peptide" evidence="1">
    <location>
        <begin position="1"/>
        <end position="26"/>
    </location>
</feature>
<reference evidence="2 3" key="2">
    <citation type="journal article" date="2021" name="Genomics">
        <title>High-quality reference genome for Clonorchis sinensis.</title>
        <authorList>
            <person name="Young N.D."/>
            <person name="Stroehlein A.J."/>
            <person name="Kinkar L."/>
            <person name="Wang T."/>
            <person name="Sohn W.M."/>
            <person name="Chang B.C.H."/>
            <person name="Kaur P."/>
            <person name="Weisz D."/>
            <person name="Dudchenko O."/>
            <person name="Aiden E.L."/>
            <person name="Korhonen P.K."/>
            <person name="Gasser R.B."/>
        </authorList>
    </citation>
    <scope>NUCLEOTIDE SEQUENCE [LARGE SCALE GENOMIC DNA]</scope>
    <source>
        <strain evidence="2">Cs-k2</strain>
    </source>
</reference>
<name>A0A8T1M2A5_CLOSI</name>
<accession>A0A8T1M2A5</accession>
<evidence type="ECO:0000256" key="1">
    <source>
        <dbReference type="SAM" id="SignalP"/>
    </source>
</evidence>
<feature type="chain" id="PRO_5035800769" description="C-type lectin domain-containing protein" evidence="1">
    <location>
        <begin position="27"/>
        <end position="165"/>
    </location>
</feature>
<sequence length="165" mass="18489">MSERARLLVWLVSLCISSHYPTEIASKYLYFRVGRVAPYNIMRKLCHDYSGIPANPSTEDLDEYLDVVNDHLVFLGVRYTKGQIDAEQQNKVNFKWAPWSGYGNISDSCVALFPGSFLEQASCAASLSIVCAIDDRKLSESHIPEEEQIPENFVTAGDANISGYE</sequence>
<reference evidence="2 3" key="1">
    <citation type="journal article" date="2018" name="Biotechnol. Adv.">
        <title>Improved genomic resources and new bioinformatic workflow for the carcinogenic parasite Clonorchis sinensis: Biotechnological implications.</title>
        <authorList>
            <person name="Wang D."/>
            <person name="Korhonen P.K."/>
            <person name="Gasser R.B."/>
            <person name="Young N.D."/>
        </authorList>
    </citation>
    <scope>NUCLEOTIDE SEQUENCE [LARGE SCALE GENOMIC DNA]</scope>
    <source>
        <strain evidence="2">Cs-k2</strain>
    </source>
</reference>
<evidence type="ECO:0008006" key="4">
    <source>
        <dbReference type="Google" id="ProtNLM"/>
    </source>
</evidence>
<dbReference type="AlphaFoldDB" id="A0A8T1M2A5"/>
<evidence type="ECO:0000313" key="3">
    <source>
        <dbReference type="Proteomes" id="UP000286415"/>
    </source>
</evidence>
<protein>
    <recommendedName>
        <fullName evidence="4">C-type lectin domain-containing protein</fullName>
    </recommendedName>
</protein>
<keyword evidence="1" id="KW-0732">Signal</keyword>